<dbReference type="PRINTS" id="PR00739">
    <property type="entry name" value="GLHYDRLASE26"/>
</dbReference>
<evidence type="ECO:0000259" key="4">
    <source>
        <dbReference type="PROSITE" id="PS51764"/>
    </source>
</evidence>
<dbReference type="GeneID" id="36511094"/>
<dbReference type="InterPro" id="IPR036439">
    <property type="entry name" value="Dockerin_dom_sf"/>
</dbReference>
<organism evidence="5 6">
    <name type="scientific">Halococcoides cellulosivorans</name>
    <dbReference type="NCBI Taxonomy" id="1679096"/>
    <lineage>
        <taxon>Archaea</taxon>
        <taxon>Methanobacteriati</taxon>
        <taxon>Methanobacteriota</taxon>
        <taxon>Stenosarchaea group</taxon>
        <taxon>Halobacteria</taxon>
        <taxon>Halobacteriales</taxon>
        <taxon>Haloarculaceae</taxon>
        <taxon>Halococcoides</taxon>
    </lineage>
</organism>
<proteinExistence type="inferred from homology"/>
<evidence type="ECO:0000313" key="6">
    <source>
        <dbReference type="Proteomes" id="UP000244727"/>
    </source>
</evidence>
<keyword evidence="2" id="KW-0378">Hydrolase</keyword>
<dbReference type="RefSeq" id="WP_108380812.1">
    <property type="nucleotide sequence ID" value="NZ_CP028858.1"/>
</dbReference>
<feature type="domain" description="GH26" evidence="4">
    <location>
        <begin position="55"/>
        <end position="334"/>
    </location>
</feature>
<dbReference type="PANTHER" id="PTHR40079:SF4">
    <property type="entry name" value="GH26 DOMAIN-CONTAINING PROTEIN-RELATED"/>
    <property type="match status" value="1"/>
</dbReference>
<dbReference type="Pfam" id="PF02156">
    <property type="entry name" value="Glyco_hydro_26"/>
    <property type="match status" value="1"/>
</dbReference>
<comment type="similarity">
    <text evidence="1">Belongs to the glycosyl hydrolase 26 family.</text>
</comment>
<dbReference type="Proteomes" id="UP000244727">
    <property type="component" value="Chromosome"/>
</dbReference>
<dbReference type="InterPro" id="IPR006311">
    <property type="entry name" value="TAT_signal"/>
</dbReference>
<dbReference type="GO" id="GO:0016985">
    <property type="term" value="F:mannan endo-1,4-beta-mannosidase activity"/>
    <property type="evidence" value="ECO:0007669"/>
    <property type="project" value="InterPro"/>
</dbReference>
<dbReference type="SUPFAM" id="SSF63446">
    <property type="entry name" value="Type I dockerin domain"/>
    <property type="match status" value="1"/>
</dbReference>
<dbReference type="InterPro" id="IPR018247">
    <property type="entry name" value="EF_Hand_1_Ca_BS"/>
</dbReference>
<dbReference type="PANTHER" id="PTHR40079">
    <property type="entry name" value="MANNAN ENDO-1,4-BETA-MANNOSIDASE E-RELATED"/>
    <property type="match status" value="1"/>
</dbReference>
<evidence type="ECO:0000256" key="3">
    <source>
        <dbReference type="ARBA" id="ARBA00023295"/>
    </source>
</evidence>
<dbReference type="SUPFAM" id="SSF51445">
    <property type="entry name" value="(Trans)glycosidases"/>
    <property type="match status" value="1"/>
</dbReference>
<dbReference type="KEGG" id="harc:HARCEL1_01265"/>
<dbReference type="GO" id="GO:0000272">
    <property type="term" value="P:polysaccharide catabolic process"/>
    <property type="evidence" value="ECO:0007669"/>
    <property type="project" value="InterPro"/>
</dbReference>
<dbReference type="InterPro" id="IPR022790">
    <property type="entry name" value="GH26_dom"/>
</dbReference>
<gene>
    <name evidence="5" type="ORF">HARCEL1_01265</name>
</gene>
<evidence type="ECO:0000256" key="1">
    <source>
        <dbReference type="ARBA" id="ARBA00007754"/>
    </source>
</evidence>
<dbReference type="PROSITE" id="PS00018">
    <property type="entry name" value="EF_HAND_1"/>
    <property type="match status" value="1"/>
</dbReference>
<reference evidence="5 6" key="1">
    <citation type="submission" date="2018-04" db="EMBL/GenBank/DDBJ databases">
        <title>Halococcoides cellulosivorans gen. nov., sp. nov., an extremely halophilic cellulose-utilizing haloarchaeon from hypersaline lakes.</title>
        <authorList>
            <person name="Sorokin D.Y."/>
            <person name="Toshchakov S.V."/>
            <person name="Samarov N.I."/>
            <person name="Korzhenkov A."/>
            <person name="Kublanov I.V."/>
        </authorList>
    </citation>
    <scope>NUCLEOTIDE SEQUENCE [LARGE SCALE GENOMIC DNA]</scope>
    <source>
        <strain evidence="5 6">HArcel1</strain>
    </source>
</reference>
<keyword evidence="3" id="KW-0326">Glycosidase</keyword>
<dbReference type="AlphaFoldDB" id="A0A2R4WY27"/>
<accession>A0A2R4WY27</accession>
<sequence>MEPHDSADDDPVTDRFASTRRRFMRTGAAAGLGTAALGSLSTASAATLSNPDATDNARALYQYLQEISGEKILSGQEYEPWGIDEMDYLQDVTGRQPAVMGLDFINENFEWRVDRAIEHWNAGGIVTLMWHWGAPTLGPGYENSKGEIDVWRCFEEGTAENQAMYEDLDQIAEHLATLRDEGIPVIWRPMHELNGGWFWWSKSGADAFIELWQTVYDYFTDEWDLDNLIWVLGYADTPDADWDPGREYYDIAGADTYSPPSDSLVSMYDGVVDIHGSEIPIAYHECGTPPDPAACANDGAWWSWWMNWHTEWLTDNSDGHLDYVYNHDLTLTLDDLPDLTDQGTTCEPTDLAPYVSVDGGEWTEAATVSIEAGQTVEIGPHPTDGGSWSWDGPGVSATTREIEVSPSETSTYTATFTNSCGEQSTVSVTVAVEEASGPEPIAGTVPQDLDGDGLYEDVSGNDKLDFPDVNVLFQHTDDPAVQNYASAYDFSGDGTVDSQDVLALFELV</sequence>
<protein>
    <recommendedName>
        <fullName evidence="4">GH26 domain-containing protein</fullName>
    </recommendedName>
</protein>
<dbReference type="EMBL" id="CP028858">
    <property type="protein sequence ID" value="AWB26443.1"/>
    <property type="molecule type" value="Genomic_DNA"/>
</dbReference>
<dbReference type="InterPro" id="IPR017853">
    <property type="entry name" value="GH"/>
</dbReference>
<dbReference type="PROSITE" id="PS51764">
    <property type="entry name" value="GH26"/>
    <property type="match status" value="1"/>
</dbReference>
<keyword evidence="6" id="KW-1185">Reference proteome</keyword>
<name>A0A2R4WY27_9EURY</name>
<dbReference type="GO" id="GO:0006080">
    <property type="term" value="P:substituted mannan metabolic process"/>
    <property type="evidence" value="ECO:0007669"/>
    <property type="project" value="InterPro"/>
</dbReference>
<dbReference type="PROSITE" id="PS51318">
    <property type="entry name" value="TAT"/>
    <property type="match status" value="1"/>
</dbReference>
<dbReference type="Gene3D" id="3.20.20.80">
    <property type="entry name" value="Glycosidases"/>
    <property type="match status" value="1"/>
</dbReference>
<dbReference type="InterPro" id="IPR000805">
    <property type="entry name" value="Glyco_hydro_26"/>
</dbReference>
<evidence type="ECO:0000313" key="5">
    <source>
        <dbReference type="EMBL" id="AWB26443.1"/>
    </source>
</evidence>
<evidence type="ECO:0000256" key="2">
    <source>
        <dbReference type="ARBA" id="ARBA00022801"/>
    </source>
</evidence>